<keyword evidence="8" id="KW-0325">Glycoprotein</keyword>
<protein>
    <recommendedName>
        <fullName evidence="9">Leucine-rich repeat-containing N-terminal plant-type domain-containing protein</fullName>
    </recommendedName>
</protein>
<evidence type="ECO:0000313" key="11">
    <source>
        <dbReference type="Proteomes" id="UP001291623"/>
    </source>
</evidence>
<dbReference type="Gene3D" id="3.80.10.10">
    <property type="entry name" value="Ribonuclease Inhibitor"/>
    <property type="match status" value="3"/>
</dbReference>
<dbReference type="PRINTS" id="PR00019">
    <property type="entry name" value="LEURICHRPT"/>
</dbReference>
<keyword evidence="3" id="KW-0812">Transmembrane</keyword>
<keyword evidence="11" id="KW-1185">Reference proteome</keyword>
<evidence type="ECO:0000256" key="6">
    <source>
        <dbReference type="ARBA" id="ARBA00022989"/>
    </source>
</evidence>
<evidence type="ECO:0000256" key="7">
    <source>
        <dbReference type="ARBA" id="ARBA00023136"/>
    </source>
</evidence>
<dbReference type="InterPro" id="IPR032675">
    <property type="entry name" value="LRR_dom_sf"/>
</dbReference>
<dbReference type="GO" id="GO:0016020">
    <property type="term" value="C:membrane"/>
    <property type="evidence" value="ECO:0007669"/>
    <property type="project" value="UniProtKB-SubCell"/>
</dbReference>
<comment type="caution">
    <text evidence="10">The sequence shown here is derived from an EMBL/GenBank/DDBJ whole genome shotgun (WGS) entry which is preliminary data.</text>
</comment>
<evidence type="ECO:0000259" key="9">
    <source>
        <dbReference type="Pfam" id="PF08263"/>
    </source>
</evidence>
<gene>
    <name evidence="10" type="ORF">RND71_000860</name>
</gene>
<evidence type="ECO:0000256" key="2">
    <source>
        <dbReference type="ARBA" id="ARBA00022614"/>
    </source>
</evidence>
<keyword evidence="4" id="KW-0732">Signal</keyword>
<evidence type="ECO:0000313" key="10">
    <source>
        <dbReference type="EMBL" id="KAK4378998.1"/>
    </source>
</evidence>
<dbReference type="GO" id="GO:0050832">
    <property type="term" value="P:defense response to fungus"/>
    <property type="evidence" value="ECO:0007669"/>
    <property type="project" value="UniProtKB-ARBA"/>
</dbReference>
<dbReference type="PANTHER" id="PTHR48061">
    <property type="entry name" value="LEUCINE-RICH REPEAT RECEPTOR PROTEIN KINASE EMS1-LIKE-RELATED"/>
    <property type="match status" value="1"/>
</dbReference>
<proteinExistence type="predicted"/>
<name>A0AAE1VQE7_9SOLA</name>
<keyword evidence="5" id="KW-0677">Repeat</keyword>
<dbReference type="InterPro" id="IPR001611">
    <property type="entry name" value="Leu-rich_rpt"/>
</dbReference>
<feature type="domain" description="Leucine-rich repeat-containing N-terminal plant-type" evidence="9">
    <location>
        <begin position="14"/>
        <end position="55"/>
    </location>
</feature>
<evidence type="ECO:0000256" key="8">
    <source>
        <dbReference type="ARBA" id="ARBA00023180"/>
    </source>
</evidence>
<evidence type="ECO:0000256" key="5">
    <source>
        <dbReference type="ARBA" id="ARBA00022737"/>
    </source>
</evidence>
<dbReference type="SUPFAM" id="SSF52058">
    <property type="entry name" value="L domain-like"/>
    <property type="match status" value="1"/>
</dbReference>
<keyword evidence="2" id="KW-0433">Leucine-rich repeat</keyword>
<evidence type="ECO:0000256" key="4">
    <source>
        <dbReference type="ARBA" id="ARBA00022729"/>
    </source>
</evidence>
<dbReference type="Pfam" id="PF13855">
    <property type="entry name" value="LRR_8"/>
    <property type="match status" value="1"/>
</dbReference>
<evidence type="ECO:0000256" key="1">
    <source>
        <dbReference type="ARBA" id="ARBA00004479"/>
    </source>
</evidence>
<keyword evidence="6" id="KW-1133">Transmembrane helix</keyword>
<reference evidence="10" key="1">
    <citation type="submission" date="2023-12" db="EMBL/GenBank/DDBJ databases">
        <title>Genome assembly of Anisodus tanguticus.</title>
        <authorList>
            <person name="Wang Y.-J."/>
        </authorList>
    </citation>
    <scope>NUCLEOTIDE SEQUENCE</scope>
    <source>
        <strain evidence="10">KB-2021</strain>
        <tissue evidence="10">Leaf</tissue>
    </source>
</reference>
<sequence>MNQVVAANSSKCLQDQKMLLLQLRNNLTYDSEVSTKLVKWNQRIDCCQWQGVTCNDEGQVIGLDLTNELFSGREVPRKIFQVPTLQTIDSSVNEMLGGSLPEFPSNGSLQTLVLSVTKFSGSLPKSIENLRMLSRVEIRACNFTGLIPTSMENLTHLVHLDFDLNSFTGSFLYFKLSKNLTYINSARNKLTGISSDWQGLDNLEHLDLSNNSIAGLIPASLFYLPSLSELDGQITELQNVNSPLDDLDLSANKLEGPIPEFLFGLHDLLSLSLSFNNFNGTVQLKKFTKLDKIVDLDLSHNSLSVDTNISESELSLLPQLNTFMLASCNLQNVSFLKNQSKLSMLDLSNNQLTGEIPTGWWKSMMDFSVF</sequence>
<dbReference type="Pfam" id="PF08263">
    <property type="entry name" value="LRRNT_2"/>
    <property type="match status" value="1"/>
</dbReference>
<organism evidence="10 11">
    <name type="scientific">Anisodus tanguticus</name>
    <dbReference type="NCBI Taxonomy" id="243964"/>
    <lineage>
        <taxon>Eukaryota</taxon>
        <taxon>Viridiplantae</taxon>
        <taxon>Streptophyta</taxon>
        <taxon>Embryophyta</taxon>
        <taxon>Tracheophyta</taxon>
        <taxon>Spermatophyta</taxon>
        <taxon>Magnoliopsida</taxon>
        <taxon>eudicotyledons</taxon>
        <taxon>Gunneridae</taxon>
        <taxon>Pentapetalae</taxon>
        <taxon>asterids</taxon>
        <taxon>lamiids</taxon>
        <taxon>Solanales</taxon>
        <taxon>Solanaceae</taxon>
        <taxon>Solanoideae</taxon>
        <taxon>Hyoscyameae</taxon>
        <taxon>Anisodus</taxon>
    </lineage>
</organism>
<dbReference type="PANTHER" id="PTHR48061:SF16">
    <property type="entry name" value="CF-2.2"/>
    <property type="match status" value="1"/>
</dbReference>
<dbReference type="Pfam" id="PF00560">
    <property type="entry name" value="LRR_1"/>
    <property type="match status" value="3"/>
</dbReference>
<accession>A0AAE1VQE7</accession>
<dbReference type="PROSITE" id="PS51450">
    <property type="entry name" value="LRR"/>
    <property type="match status" value="1"/>
</dbReference>
<evidence type="ECO:0000256" key="3">
    <source>
        <dbReference type="ARBA" id="ARBA00022692"/>
    </source>
</evidence>
<comment type="subcellular location">
    <subcellularLocation>
        <location evidence="1">Membrane</location>
        <topology evidence="1">Single-pass type I membrane protein</topology>
    </subcellularLocation>
</comment>
<dbReference type="InterPro" id="IPR013210">
    <property type="entry name" value="LRR_N_plant-typ"/>
</dbReference>
<dbReference type="EMBL" id="JAVYJV010000001">
    <property type="protein sequence ID" value="KAK4378998.1"/>
    <property type="molecule type" value="Genomic_DNA"/>
</dbReference>
<dbReference type="InterPro" id="IPR046956">
    <property type="entry name" value="RLP23-like"/>
</dbReference>
<dbReference type="Proteomes" id="UP001291623">
    <property type="component" value="Unassembled WGS sequence"/>
</dbReference>
<keyword evidence="7" id="KW-0472">Membrane</keyword>
<dbReference type="AlphaFoldDB" id="A0AAE1VQE7"/>